<proteinExistence type="predicted"/>
<sequence length="96" mass="9795">MDTVMDVAALGPAGPAVVWGHPASSPARNKRIWSAPRVVSPSSSVSTRGLVRQQNQAAFDGTPTPDAMVCARMLIVRLISLSSSVVRGVAGGLAAG</sequence>
<protein>
    <submittedName>
        <fullName evidence="1">Uncharacterized protein</fullName>
    </submittedName>
</protein>
<keyword evidence="2" id="KW-1185">Reference proteome</keyword>
<evidence type="ECO:0000313" key="1">
    <source>
        <dbReference type="EMBL" id="KAJ4455861.1"/>
    </source>
</evidence>
<dbReference type="EMBL" id="JAPMOS010000090">
    <property type="protein sequence ID" value="KAJ4455861.1"/>
    <property type="molecule type" value="Genomic_DNA"/>
</dbReference>
<evidence type="ECO:0000313" key="2">
    <source>
        <dbReference type="Proteomes" id="UP001141327"/>
    </source>
</evidence>
<reference evidence="1" key="1">
    <citation type="journal article" date="2022" name="bioRxiv">
        <title>Genomics of Preaxostyla Flagellates Illuminates Evolutionary Transitions and the Path Towards Mitochondrial Loss.</title>
        <authorList>
            <person name="Novak L.V.F."/>
            <person name="Treitli S.C."/>
            <person name="Pyrih J."/>
            <person name="Halakuc P."/>
            <person name="Pipaliya S.V."/>
            <person name="Vacek V."/>
            <person name="Brzon O."/>
            <person name="Soukal P."/>
            <person name="Eme L."/>
            <person name="Dacks J.B."/>
            <person name="Karnkowska A."/>
            <person name="Elias M."/>
            <person name="Hampl V."/>
        </authorList>
    </citation>
    <scope>NUCLEOTIDE SEQUENCE</scope>
    <source>
        <strain evidence="1">RCP-MX</strain>
    </source>
</reference>
<gene>
    <name evidence="1" type="ORF">PAPYR_9069</name>
</gene>
<accession>A0ABQ8U962</accession>
<organism evidence="1 2">
    <name type="scientific">Paratrimastix pyriformis</name>
    <dbReference type="NCBI Taxonomy" id="342808"/>
    <lineage>
        <taxon>Eukaryota</taxon>
        <taxon>Metamonada</taxon>
        <taxon>Preaxostyla</taxon>
        <taxon>Paratrimastigidae</taxon>
        <taxon>Paratrimastix</taxon>
    </lineage>
</organism>
<dbReference type="Proteomes" id="UP001141327">
    <property type="component" value="Unassembled WGS sequence"/>
</dbReference>
<name>A0ABQ8U962_9EUKA</name>
<comment type="caution">
    <text evidence="1">The sequence shown here is derived from an EMBL/GenBank/DDBJ whole genome shotgun (WGS) entry which is preliminary data.</text>
</comment>